<keyword evidence="2" id="KW-1185">Reference proteome</keyword>
<sequence length="15" mass="2008">HLQIWSPKDNYHRQW</sequence>
<dbReference type="EMBL" id="BDDD01003454">
    <property type="protein sequence ID" value="GAV85115.1"/>
    <property type="molecule type" value="Genomic_DNA"/>
</dbReference>
<evidence type="ECO:0000313" key="2">
    <source>
        <dbReference type="Proteomes" id="UP000187406"/>
    </source>
</evidence>
<evidence type="ECO:0000313" key="1">
    <source>
        <dbReference type="EMBL" id="GAV85115.1"/>
    </source>
</evidence>
<gene>
    <name evidence="1" type="ORF">CFOL_v3_28553</name>
</gene>
<dbReference type="OrthoDB" id="1928766at2759"/>
<feature type="non-terminal residue" evidence="1">
    <location>
        <position position="1"/>
    </location>
</feature>
<protein>
    <submittedName>
        <fullName evidence="1">RVT_1 domain-containing protein</fullName>
    </submittedName>
</protein>
<proteinExistence type="predicted"/>
<reference evidence="2" key="1">
    <citation type="submission" date="2016-04" db="EMBL/GenBank/DDBJ databases">
        <title>Cephalotus genome sequencing.</title>
        <authorList>
            <person name="Fukushima K."/>
            <person name="Hasebe M."/>
            <person name="Fang X."/>
        </authorList>
    </citation>
    <scope>NUCLEOTIDE SEQUENCE [LARGE SCALE GENOMIC DNA]</scope>
    <source>
        <strain evidence="2">cv. St1</strain>
    </source>
</reference>
<dbReference type="Proteomes" id="UP000187406">
    <property type="component" value="Unassembled WGS sequence"/>
</dbReference>
<accession>A0A1Q3CY90</accession>
<organism evidence="1 2">
    <name type="scientific">Cephalotus follicularis</name>
    <name type="common">Albany pitcher plant</name>
    <dbReference type="NCBI Taxonomy" id="3775"/>
    <lineage>
        <taxon>Eukaryota</taxon>
        <taxon>Viridiplantae</taxon>
        <taxon>Streptophyta</taxon>
        <taxon>Embryophyta</taxon>
        <taxon>Tracheophyta</taxon>
        <taxon>Spermatophyta</taxon>
        <taxon>Magnoliopsida</taxon>
        <taxon>eudicotyledons</taxon>
        <taxon>Gunneridae</taxon>
        <taxon>Pentapetalae</taxon>
        <taxon>rosids</taxon>
        <taxon>fabids</taxon>
        <taxon>Oxalidales</taxon>
        <taxon>Cephalotaceae</taxon>
        <taxon>Cephalotus</taxon>
    </lineage>
</organism>
<comment type="caution">
    <text evidence="1">The sequence shown here is derived from an EMBL/GenBank/DDBJ whole genome shotgun (WGS) entry which is preliminary data.</text>
</comment>
<name>A0A1Q3CY90_CEPFO</name>